<keyword evidence="2" id="KW-1185">Reference proteome</keyword>
<reference evidence="2" key="1">
    <citation type="journal article" date="2019" name="Int. J. Syst. Evol. Microbiol.">
        <title>The Global Catalogue of Microorganisms (GCM) 10K type strain sequencing project: providing services to taxonomists for standard genome sequencing and annotation.</title>
        <authorList>
            <consortium name="The Broad Institute Genomics Platform"/>
            <consortium name="The Broad Institute Genome Sequencing Center for Infectious Disease"/>
            <person name="Wu L."/>
            <person name="Ma J."/>
        </authorList>
    </citation>
    <scope>NUCLEOTIDE SEQUENCE [LARGE SCALE GENOMIC DNA]</scope>
    <source>
        <strain evidence="2">JCM 15933</strain>
    </source>
</reference>
<accession>A0ABP4KXM2</accession>
<comment type="caution">
    <text evidence="1">The sequence shown here is derived from an EMBL/GenBank/DDBJ whole genome shotgun (WGS) entry which is preliminary data.</text>
</comment>
<dbReference type="Proteomes" id="UP001501470">
    <property type="component" value="Unassembled WGS sequence"/>
</dbReference>
<dbReference type="EMBL" id="BAAAQD010000004">
    <property type="protein sequence ID" value="GAA1509727.1"/>
    <property type="molecule type" value="Genomic_DNA"/>
</dbReference>
<name>A0ABP4KXM2_9ACTN</name>
<evidence type="ECO:0000313" key="2">
    <source>
        <dbReference type="Proteomes" id="UP001501470"/>
    </source>
</evidence>
<evidence type="ECO:0000313" key="1">
    <source>
        <dbReference type="EMBL" id="GAA1509727.1"/>
    </source>
</evidence>
<gene>
    <name evidence="1" type="ORF">GCM10009827_024870</name>
</gene>
<organism evidence="1 2">
    <name type="scientific">Dactylosporangium maewongense</name>
    <dbReference type="NCBI Taxonomy" id="634393"/>
    <lineage>
        <taxon>Bacteria</taxon>
        <taxon>Bacillati</taxon>
        <taxon>Actinomycetota</taxon>
        <taxon>Actinomycetes</taxon>
        <taxon>Micromonosporales</taxon>
        <taxon>Micromonosporaceae</taxon>
        <taxon>Dactylosporangium</taxon>
    </lineage>
</organism>
<proteinExistence type="predicted"/>
<sequence>MTSAPPLRAYDFRYKRNIAELHYRYVLNPASPHRDWALREIIQPAFRALHREYGVTAEPLAFGKLPQERPGGVTYVIYGPTNPLLMSPEEQHYLAALAATGARTNIISAYPLTETHEDRPDYALARTVVPQLCDALDINAIYPDHLDLARGLRTNTWQDVHANAIGETVRVKYHPTQSVDPGDRAVLDRLRVRHAGEVAELARIHRDHHLWQRKPYTDGSIMFTHDGHWLVSQTVTDKSRMTAADYDLITSFDEGTQSLTYTGERLPSSDAPEFLMLSGLMAMQGRRPRLLVHFHHRELTRGRRHRDLVSDTRIEGGRFAAGRQFFRELRQKSTNWFIIREHGMVWTGDSVVEFEDYVRSVVSATT</sequence>
<protein>
    <submittedName>
        <fullName evidence="1">Uncharacterized protein</fullName>
    </submittedName>
</protein>